<dbReference type="Proteomes" id="UP001213799">
    <property type="component" value="Unassembled WGS sequence"/>
</dbReference>
<dbReference type="RefSeq" id="XP_056749854.1">
    <property type="nucleotide sequence ID" value="XM_056901186.1"/>
</dbReference>
<protein>
    <submittedName>
        <fullName evidence="1">Uncharacterized protein</fullName>
    </submittedName>
</protein>
<evidence type="ECO:0000313" key="1">
    <source>
        <dbReference type="EMBL" id="KAJ5593228.1"/>
    </source>
</evidence>
<feature type="non-terminal residue" evidence="1">
    <location>
        <position position="76"/>
    </location>
</feature>
<comment type="caution">
    <text evidence="1">The sequence shown here is derived from an EMBL/GenBank/DDBJ whole genome shotgun (WGS) entry which is preliminary data.</text>
</comment>
<reference evidence="1" key="2">
    <citation type="submission" date="2023-01" db="EMBL/GenBank/DDBJ databases">
        <authorList>
            <person name="Petersen C."/>
        </authorList>
    </citation>
    <scope>NUCLEOTIDE SEQUENCE</scope>
    <source>
        <strain evidence="1">IBT 12815</strain>
    </source>
</reference>
<accession>A0AAD6DU97</accession>
<dbReference type="AlphaFoldDB" id="A0AAD6DU97"/>
<keyword evidence="2" id="KW-1185">Reference proteome</keyword>
<gene>
    <name evidence="1" type="ORF">N7537_010132</name>
</gene>
<proteinExistence type="predicted"/>
<evidence type="ECO:0000313" key="2">
    <source>
        <dbReference type="Proteomes" id="UP001213799"/>
    </source>
</evidence>
<dbReference type="EMBL" id="JAQJAE010000005">
    <property type="protein sequence ID" value="KAJ5593228.1"/>
    <property type="molecule type" value="Genomic_DNA"/>
</dbReference>
<organism evidence="1 2">
    <name type="scientific">Penicillium hordei</name>
    <dbReference type="NCBI Taxonomy" id="40994"/>
    <lineage>
        <taxon>Eukaryota</taxon>
        <taxon>Fungi</taxon>
        <taxon>Dikarya</taxon>
        <taxon>Ascomycota</taxon>
        <taxon>Pezizomycotina</taxon>
        <taxon>Eurotiomycetes</taxon>
        <taxon>Eurotiomycetidae</taxon>
        <taxon>Eurotiales</taxon>
        <taxon>Aspergillaceae</taxon>
        <taxon>Penicillium</taxon>
    </lineage>
</organism>
<name>A0AAD6DU97_9EURO</name>
<reference evidence="1" key="1">
    <citation type="journal article" date="2023" name="IMA Fungus">
        <title>Comparative genomic study of the Penicillium genus elucidates a diverse pangenome and 15 lateral gene transfer events.</title>
        <authorList>
            <person name="Petersen C."/>
            <person name="Sorensen T."/>
            <person name="Nielsen M.R."/>
            <person name="Sondergaard T.E."/>
            <person name="Sorensen J.L."/>
            <person name="Fitzpatrick D.A."/>
            <person name="Frisvad J.C."/>
            <person name="Nielsen K.L."/>
        </authorList>
    </citation>
    <scope>NUCLEOTIDE SEQUENCE</scope>
    <source>
        <strain evidence="1">IBT 12815</strain>
    </source>
</reference>
<dbReference type="GeneID" id="81591428"/>
<sequence>ANKAYKQAKDPSTIKDTLAISRPSFPPIARSILKYSRARTILSSKPPKQGAARISIRAATVVYKKRLRLGRGTGDY</sequence>